<comment type="caution">
    <text evidence="2">The sequence shown here is derived from an EMBL/GenBank/DDBJ whole genome shotgun (WGS) entry which is preliminary data.</text>
</comment>
<dbReference type="RefSeq" id="WP_346469578.1">
    <property type="nucleotide sequence ID" value="NZ_JBDJOF010000011.1"/>
</dbReference>
<evidence type="ECO:0000313" key="3">
    <source>
        <dbReference type="Proteomes" id="UP001400166"/>
    </source>
</evidence>
<reference evidence="2 3" key="1">
    <citation type="submission" date="2024-04" db="EMBL/GenBank/DDBJ databases">
        <title>WGS of bacteria from Torrens River.</title>
        <authorList>
            <person name="Wyrsch E.R."/>
            <person name="Drigo B."/>
        </authorList>
    </citation>
    <scope>NUCLEOTIDE SEQUENCE [LARGE SCALE GENOMIC DNA]</scope>
    <source>
        <strain evidence="2 3">TWI153</strain>
    </source>
</reference>
<keyword evidence="3" id="KW-1185">Reference proteome</keyword>
<dbReference type="EMBL" id="JBDJOF010000011">
    <property type="protein sequence ID" value="MEN5389724.1"/>
    <property type="molecule type" value="Genomic_DNA"/>
</dbReference>
<name>A0ABV0C5Z1_9GAMM</name>
<proteinExistence type="predicted"/>
<dbReference type="Proteomes" id="UP001400166">
    <property type="component" value="Unassembled WGS sequence"/>
</dbReference>
<gene>
    <name evidence="2" type="ORF">ABE587_07810</name>
</gene>
<keyword evidence="1" id="KW-1133">Transmembrane helix</keyword>
<keyword evidence="1" id="KW-0812">Transmembrane</keyword>
<sequence length="111" mass="11677">MAVLRYWNHVLHGVLAAMVSIALDMVIRVSASFWMTALLDKLPLIGASSDGMTSQALQQGGMGLILMTLMLSAPPMAAMFLPGHLGQLHGIFADRWQPGGAGTGTEWAAAG</sequence>
<feature type="transmembrane region" description="Helical" evidence="1">
    <location>
        <begin position="6"/>
        <end position="27"/>
    </location>
</feature>
<keyword evidence="1" id="KW-0472">Membrane</keyword>
<evidence type="ECO:0000313" key="2">
    <source>
        <dbReference type="EMBL" id="MEN5389724.1"/>
    </source>
</evidence>
<organism evidence="2 3">
    <name type="scientific">Stenotrophomonas hibiscicola</name>
    <dbReference type="NCBI Taxonomy" id="86189"/>
    <lineage>
        <taxon>Bacteria</taxon>
        <taxon>Pseudomonadati</taxon>
        <taxon>Pseudomonadota</taxon>
        <taxon>Gammaproteobacteria</taxon>
        <taxon>Lysobacterales</taxon>
        <taxon>Lysobacteraceae</taxon>
        <taxon>Stenotrophomonas</taxon>
        <taxon>Stenotrophomonas maltophilia group</taxon>
    </lineage>
</organism>
<feature type="transmembrane region" description="Helical" evidence="1">
    <location>
        <begin position="62"/>
        <end position="81"/>
    </location>
</feature>
<accession>A0ABV0C5Z1</accession>
<protein>
    <submittedName>
        <fullName evidence="2">Uncharacterized protein</fullName>
    </submittedName>
</protein>
<evidence type="ECO:0000256" key="1">
    <source>
        <dbReference type="SAM" id="Phobius"/>
    </source>
</evidence>